<evidence type="ECO:0000256" key="1">
    <source>
        <dbReference type="SAM" id="SignalP"/>
    </source>
</evidence>
<accession>A0ABN9PCT4</accession>
<reference evidence="2" key="1">
    <citation type="submission" date="2023-10" db="EMBL/GenBank/DDBJ databases">
        <authorList>
            <person name="Chen Y."/>
            <person name="Shah S."/>
            <person name="Dougan E. K."/>
            <person name="Thang M."/>
            <person name="Chan C."/>
        </authorList>
    </citation>
    <scope>NUCLEOTIDE SEQUENCE [LARGE SCALE GENOMIC DNA]</scope>
</reference>
<comment type="caution">
    <text evidence="2">The sequence shown here is derived from an EMBL/GenBank/DDBJ whole genome shotgun (WGS) entry which is preliminary data.</text>
</comment>
<sequence>MALAALRALFAGALSAAAAATRAEGGDLVVELAERVLANRQEILPIPWEFSVERDVGYVGEHPILENSTTEVKLSSLGTVREAQDGLPPNIAVGAVAIKDVDQPPAPPSSFRTGGTVGGMEYMHLNGVVNPTADLTVWQWQRNKWFGLRKWLEFWISRYPEKLVVVHSHGDVLYGGCDEATLQYKYDSLVAASGSTTKIVLAAEVSPYPSDMGWAYQRWNESLVNRTRSILDSYGVSHSWAETYANCSASILNSQCSQPPRYQYANAGFIMGPANDVFDMLSGLSTYPGLENRLVNEYFLANPDLVTLDYPGTLVLSLHNMVNNGNSPVEVVTTGGNKSLRNKETGQSVCFVHGNGNSFDVIKGWAEQLTA</sequence>
<name>A0ABN9PCT4_9DINO</name>
<evidence type="ECO:0000313" key="3">
    <source>
        <dbReference type="Proteomes" id="UP001189429"/>
    </source>
</evidence>
<dbReference type="EMBL" id="CAUYUJ010000460">
    <property type="protein sequence ID" value="CAK0790683.1"/>
    <property type="molecule type" value="Genomic_DNA"/>
</dbReference>
<keyword evidence="3" id="KW-1185">Reference proteome</keyword>
<protein>
    <recommendedName>
        <fullName evidence="4">Phospholipase B-like</fullName>
    </recommendedName>
</protein>
<proteinExistence type="predicted"/>
<feature type="chain" id="PRO_5046413250" description="Phospholipase B-like" evidence="1">
    <location>
        <begin position="24"/>
        <end position="371"/>
    </location>
</feature>
<organism evidence="2 3">
    <name type="scientific">Prorocentrum cordatum</name>
    <dbReference type="NCBI Taxonomy" id="2364126"/>
    <lineage>
        <taxon>Eukaryota</taxon>
        <taxon>Sar</taxon>
        <taxon>Alveolata</taxon>
        <taxon>Dinophyceae</taxon>
        <taxon>Prorocentrales</taxon>
        <taxon>Prorocentraceae</taxon>
        <taxon>Prorocentrum</taxon>
    </lineage>
</organism>
<evidence type="ECO:0000313" key="2">
    <source>
        <dbReference type="EMBL" id="CAK0790683.1"/>
    </source>
</evidence>
<feature type="signal peptide" evidence="1">
    <location>
        <begin position="1"/>
        <end position="23"/>
    </location>
</feature>
<dbReference type="Proteomes" id="UP001189429">
    <property type="component" value="Unassembled WGS sequence"/>
</dbReference>
<keyword evidence="1" id="KW-0732">Signal</keyword>
<evidence type="ECO:0008006" key="4">
    <source>
        <dbReference type="Google" id="ProtNLM"/>
    </source>
</evidence>
<gene>
    <name evidence="2" type="ORF">PCOR1329_LOCUS1902</name>
</gene>